<keyword evidence="3" id="KW-1185">Reference proteome</keyword>
<evidence type="ECO:0000259" key="1">
    <source>
        <dbReference type="Pfam" id="PF20008"/>
    </source>
</evidence>
<comment type="caution">
    <text evidence="2">The sequence shown here is derived from an EMBL/GenBank/DDBJ whole genome shotgun (WGS) entry which is preliminary data.</text>
</comment>
<dbReference type="Pfam" id="PF20008">
    <property type="entry name" value="DUF6429"/>
    <property type="match status" value="1"/>
</dbReference>
<accession>A0ABV5HZF5</accession>
<gene>
    <name evidence="2" type="ORF">ACFFU4_08560</name>
</gene>
<reference evidence="2 3" key="1">
    <citation type="submission" date="2024-09" db="EMBL/GenBank/DDBJ databases">
        <authorList>
            <person name="Sun Q."/>
            <person name="Mori K."/>
        </authorList>
    </citation>
    <scope>NUCLEOTIDE SEQUENCE [LARGE SCALE GENOMIC DNA]</scope>
    <source>
        <strain evidence="2 3">CECT 9424</strain>
    </source>
</reference>
<dbReference type="InterPro" id="IPR045489">
    <property type="entry name" value="DUF6429"/>
</dbReference>
<dbReference type="Proteomes" id="UP001589670">
    <property type="component" value="Unassembled WGS sequence"/>
</dbReference>
<evidence type="ECO:0000313" key="3">
    <source>
        <dbReference type="Proteomes" id="UP001589670"/>
    </source>
</evidence>
<feature type="non-terminal residue" evidence="2">
    <location>
        <position position="1"/>
    </location>
</feature>
<protein>
    <submittedName>
        <fullName evidence="2">DUF6429 family protein</fullName>
    </submittedName>
</protein>
<name>A0ABV5HZF5_9RHOB</name>
<dbReference type="EMBL" id="JBHMEC010000015">
    <property type="protein sequence ID" value="MFB9149796.1"/>
    <property type="molecule type" value="Genomic_DNA"/>
</dbReference>
<sequence length="122" mass="13863">RPMPRRPQPLLGRRRRLKPCRAGMSPVWQRTERKDRTGQDRTLDTDRIDEAALAILSLTLHDGDRVWKAIAWDITNRLFEKGLIADPKGKAKSLALTRDGIARARAILARDFSQPERSADAP</sequence>
<evidence type="ECO:0000313" key="2">
    <source>
        <dbReference type="EMBL" id="MFB9149796.1"/>
    </source>
</evidence>
<organism evidence="2 3">
    <name type="scientific">Roseovarius ramblicola</name>
    <dbReference type="NCBI Taxonomy" id="2022336"/>
    <lineage>
        <taxon>Bacteria</taxon>
        <taxon>Pseudomonadati</taxon>
        <taxon>Pseudomonadota</taxon>
        <taxon>Alphaproteobacteria</taxon>
        <taxon>Rhodobacterales</taxon>
        <taxon>Roseobacteraceae</taxon>
        <taxon>Roseovarius</taxon>
    </lineage>
</organism>
<proteinExistence type="predicted"/>
<feature type="domain" description="DUF6429" evidence="1">
    <location>
        <begin position="44"/>
        <end position="112"/>
    </location>
</feature>